<keyword evidence="2" id="KW-1185">Reference proteome</keyword>
<comment type="caution">
    <text evidence="1">The sequence shown here is derived from an EMBL/GenBank/DDBJ whole genome shotgun (WGS) entry which is preliminary data.</text>
</comment>
<dbReference type="AlphaFoldDB" id="A0AAW1REC0"/>
<protein>
    <submittedName>
        <fullName evidence="1">Uncharacterized protein</fullName>
    </submittedName>
</protein>
<accession>A0AAW1REC0</accession>
<sequence length="92" mass="10148">MMDKFLPPSGPRTMLGSLAAAAGSAQQYLGGWPPRITGEDDGTENFTFHDLDSNTGDYFEGNQEGQQTKKIDTDFFDSFEDDFDEADMKLPA</sequence>
<dbReference type="Proteomes" id="UP001485043">
    <property type="component" value="Unassembled WGS sequence"/>
</dbReference>
<reference evidence="1 2" key="1">
    <citation type="journal article" date="2024" name="Nat. Commun.">
        <title>Phylogenomics reveals the evolutionary origins of lichenization in chlorophyte algae.</title>
        <authorList>
            <person name="Puginier C."/>
            <person name="Libourel C."/>
            <person name="Otte J."/>
            <person name="Skaloud P."/>
            <person name="Haon M."/>
            <person name="Grisel S."/>
            <person name="Petersen M."/>
            <person name="Berrin J.G."/>
            <person name="Delaux P.M."/>
            <person name="Dal Grande F."/>
            <person name="Keller J."/>
        </authorList>
    </citation>
    <scope>NUCLEOTIDE SEQUENCE [LARGE SCALE GENOMIC DNA]</scope>
    <source>
        <strain evidence="1 2">SAG 2523</strain>
    </source>
</reference>
<evidence type="ECO:0000313" key="2">
    <source>
        <dbReference type="Proteomes" id="UP001485043"/>
    </source>
</evidence>
<evidence type="ECO:0000313" key="1">
    <source>
        <dbReference type="EMBL" id="KAK9831913.1"/>
    </source>
</evidence>
<name>A0AAW1REC0_9CHLO</name>
<gene>
    <name evidence="1" type="ORF">WJX84_009821</name>
</gene>
<proteinExistence type="predicted"/>
<organism evidence="1 2">
    <name type="scientific">Apatococcus fuscideae</name>
    <dbReference type="NCBI Taxonomy" id="2026836"/>
    <lineage>
        <taxon>Eukaryota</taxon>
        <taxon>Viridiplantae</taxon>
        <taxon>Chlorophyta</taxon>
        <taxon>core chlorophytes</taxon>
        <taxon>Trebouxiophyceae</taxon>
        <taxon>Chlorellales</taxon>
        <taxon>Chlorellaceae</taxon>
        <taxon>Apatococcus</taxon>
    </lineage>
</organism>
<dbReference type="EMBL" id="JALJOV010002291">
    <property type="protein sequence ID" value="KAK9831913.1"/>
    <property type="molecule type" value="Genomic_DNA"/>
</dbReference>